<dbReference type="PANTHER" id="PTHR10039:SF5">
    <property type="entry name" value="NACHT DOMAIN-CONTAINING PROTEIN"/>
    <property type="match status" value="1"/>
</dbReference>
<feature type="domain" description="NACHT" evidence="1">
    <location>
        <begin position="302"/>
        <end position="455"/>
    </location>
</feature>
<protein>
    <recommendedName>
        <fullName evidence="1">NACHT domain-containing protein</fullName>
    </recommendedName>
</protein>
<reference evidence="4" key="3">
    <citation type="submission" date="2025-04" db="UniProtKB">
        <authorList>
            <consortium name="RefSeq"/>
        </authorList>
    </citation>
    <scope>IDENTIFICATION</scope>
    <source>
        <strain evidence="4">CBS 304.34</strain>
    </source>
</reference>
<dbReference type="GeneID" id="54466810"/>
<dbReference type="AlphaFoldDB" id="A0A6A6YA68"/>
<gene>
    <name evidence="2 4" type="ORF">BDZ99DRAFT_524565</name>
</gene>
<dbReference type="Gene3D" id="3.40.50.300">
    <property type="entry name" value="P-loop containing nucleotide triphosphate hydrolases"/>
    <property type="match status" value="1"/>
</dbReference>
<name>A0A6A6YA68_9PEZI</name>
<accession>A0A6A6YA68</accession>
<sequence>MDPFTALSLATSIVQIVDFGSRLVGRGREIYKKGSIASFDEAKSVAGDLKDLTRSLESVLESVSTSGESESTLSADETKLKNLASETAKVADELIQLVDFVSCHHGKHSPLKSFRQALDAVFNKRKLTEMSDKLDLLQNELILRVVVSLKMNPNSENSIQSARRDERFDQLKEEHKRIADVLLDNRKFFTTGRDNLLQRQNEESELDRVRYEETIAAIATLQGHVTARDISTTLYQDSLQHLGKIQEDILNFLWFRFMGDRRAEVSDAYRKTFEWVFNGRVPFGWALDSLSQWLQHGEGCFWISGKAGSGKSTLMKFIGNEPRMQKLLATWADGEPLFQFSGLVPIVFPIHCRSIARSNLVNDPSLVELKEAFKLLTTQTVTPLKICLHIDGVDEYDDDHIELVEYLRSVCSPNLKLLLSSRPTSACSVAFASCPTLRLQDFTRSDILIYVTENLDTHVRMRELVRINRHAVNELIGQIVSKASGVFLWVVIVVKALRNGLYNHDGIEDLQVRLNELPSDLDKL</sequence>
<proteinExistence type="predicted"/>
<organism evidence="2">
    <name type="scientific">Mytilinidion resinicola</name>
    <dbReference type="NCBI Taxonomy" id="574789"/>
    <lineage>
        <taxon>Eukaryota</taxon>
        <taxon>Fungi</taxon>
        <taxon>Dikarya</taxon>
        <taxon>Ascomycota</taxon>
        <taxon>Pezizomycotina</taxon>
        <taxon>Dothideomycetes</taxon>
        <taxon>Pleosporomycetidae</taxon>
        <taxon>Mytilinidiales</taxon>
        <taxon>Mytilinidiaceae</taxon>
        <taxon>Mytilinidion</taxon>
    </lineage>
</organism>
<dbReference type="RefSeq" id="XP_033572564.1">
    <property type="nucleotide sequence ID" value="XM_033725917.1"/>
</dbReference>
<reference evidence="4" key="2">
    <citation type="submission" date="2020-04" db="EMBL/GenBank/DDBJ databases">
        <authorList>
            <consortium name="NCBI Genome Project"/>
        </authorList>
    </citation>
    <scope>NUCLEOTIDE SEQUENCE</scope>
    <source>
        <strain evidence="4">CBS 304.34</strain>
    </source>
</reference>
<dbReference type="EMBL" id="MU003709">
    <property type="protein sequence ID" value="KAF2805600.1"/>
    <property type="molecule type" value="Genomic_DNA"/>
</dbReference>
<dbReference type="Proteomes" id="UP000504636">
    <property type="component" value="Unplaced"/>
</dbReference>
<dbReference type="OrthoDB" id="443402at2759"/>
<evidence type="ECO:0000313" key="3">
    <source>
        <dbReference type="Proteomes" id="UP000504636"/>
    </source>
</evidence>
<evidence type="ECO:0000313" key="2">
    <source>
        <dbReference type="EMBL" id="KAF2805600.1"/>
    </source>
</evidence>
<dbReference type="PANTHER" id="PTHR10039">
    <property type="entry name" value="AMELOGENIN"/>
    <property type="match status" value="1"/>
</dbReference>
<keyword evidence="3" id="KW-1185">Reference proteome</keyword>
<evidence type="ECO:0000313" key="4">
    <source>
        <dbReference type="RefSeq" id="XP_033572564.1"/>
    </source>
</evidence>
<dbReference type="SUPFAM" id="SSF52540">
    <property type="entry name" value="P-loop containing nucleoside triphosphate hydrolases"/>
    <property type="match status" value="1"/>
</dbReference>
<dbReference type="Pfam" id="PF05729">
    <property type="entry name" value="NACHT"/>
    <property type="match status" value="1"/>
</dbReference>
<reference evidence="2 4" key="1">
    <citation type="journal article" date="2020" name="Stud. Mycol.">
        <title>101 Dothideomycetes genomes: a test case for predicting lifestyles and emergence of pathogens.</title>
        <authorList>
            <person name="Haridas S."/>
            <person name="Albert R."/>
            <person name="Binder M."/>
            <person name="Bloem J."/>
            <person name="Labutti K."/>
            <person name="Salamov A."/>
            <person name="Andreopoulos B."/>
            <person name="Baker S."/>
            <person name="Barry K."/>
            <person name="Bills G."/>
            <person name="Bluhm B."/>
            <person name="Cannon C."/>
            <person name="Castanera R."/>
            <person name="Culley D."/>
            <person name="Daum C."/>
            <person name="Ezra D."/>
            <person name="Gonzalez J."/>
            <person name="Henrissat B."/>
            <person name="Kuo A."/>
            <person name="Liang C."/>
            <person name="Lipzen A."/>
            <person name="Lutzoni F."/>
            <person name="Magnuson J."/>
            <person name="Mondo S."/>
            <person name="Nolan M."/>
            <person name="Ohm R."/>
            <person name="Pangilinan J."/>
            <person name="Park H.-J."/>
            <person name="Ramirez L."/>
            <person name="Alfaro M."/>
            <person name="Sun H."/>
            <person name="Tritt A."/>
            <person name="Yoshinaga Y."/>
            <person name="Zwiers L.-H."/>
            <person name="Turgeon B."/>
            <person name="Goodwin S."/>
            <person name="Spatafora J."/>
            <person name="Crous P."/>
            <person name="Grigoriev I."/>
        </authorList>
    </citation>
    <scope>NUCLEOTIDE SEQUENCE</scope>
    <source>
        <strain evidence="2 4">CBS 304.34</strain>
    </source>
</reference>
<dbReference type="InterPro" id="IPR027417">
    <property type="entry name" value="P-loop_NTPase"/>
</dbReference>
<dbReference type="InterPro" id="IPR007111">
    <property type="entry name" value="NACHT_NTPase"/>
</dbReference>
<evidence type="ECO:0000259" key="1">
    <source>
        <dbReference type="Pfam" id="PF05729"/>
    </source>
</evidence>